<feature type="transmembrane region" description="Helical" evidence="2">
    <location>
        <begin position="250"/>
        <end position="273"/>
    </location>
</feature>
<keyword evidence="2" id="KW-0472">Membrane</keyword>
<feature type="transmembrane region" description="Helical" evidence="2">
    <location>
        <begin position="207"/>
        <end position="230"/>
    </location>
</feature>
<keyword evidence="2" id="KW-1133">Transmembrane helix</keyword>
<dbReference type="eggNOG" id="ENOG502TH1E">
    <property type="taxonomic scope" value="Eukaryota"/>
</dbReference>
<name>A0A1I7UBB9_9PELO</name>
<organism evidence="3 4">
    <name type="scientific">Caenorhabditis tropicalis</name>
    <dbReference type="NCBI Taxonomy" id="1561998"/>
    <lineage>
        <taxon>Eukaryota</taxon>
        <taxon>Metazoa</taxon>
        <taxon>Ecdysozoa</taxon>
        <taxon>Nematoda</taxon>
        <taxon>Chromadorea</taxon>
        <taxon>Rhabditida</taxon>
        <taxon>Rhabditina</taxon>
        <taxon>Rhabditomorpha</taxon>
        <taxon>Rhabditoidea</taxon>
        <taxon>Rhabditidae</taxon>
        <taxon>Peloderinae</taxon>
        <taxon>Caenorhabditis</taxon>
    </lineage>
</organism>
<evidence type="ECO:0000256" key="1">
    <source>
        <dbReference type="SAM" id="MobiDB-lite"/>
    </source>
</evidence>
<feature type="transmembrane region" description="Helical" evidence="2">
    <location>
        <begin position="25"/>
        <end position="47"/>
    </location>
</feature>
<keyword evidence="2" id="KW-0812">Transmembrane</keyword>
<evidence type="ECO:0000313" key="4">
    <source>
        <dbReference type="WBParaSite" id="Csp11.Scaffold629.g7616.t2"/>
    </source>
</evidence>
<dbReference type="AlphaFoldDB" id="A0A1I7UBB9"/>
<dbReference type="Pfam" id="PF10318">
    <property type="entry name" value="7TM_GPCR_Srh"/>
    <property type="match status" value="1"/>
</dbReference>
<proteinExistence type="predicted"/>
<accession>A0A1I7UBB9</accession>
<evidence type="ECO:0000256" key="2">
    <source>
        <dbReference type="SAM" id="Phobius"/>
    </source>
</evidence>
<sequence length="352" mass="40400">MCSISLEIDERHFYIVENFKPMSQIITMLLVNFVSIGVNLVMFYVTILNSKNESTLYRLVSFIHNFSLFLAQFYWGFILNPIPLLPLPGVQSIGVLRGTVSTFMLLVTWIFLFAVSIFMMYMIMLIRLRVLARRGHIFHLRNSTYFLIFLIIFTLVFFPILSRILPFYQSEEAMKNHLLQYYPKCVSLANHPGFFVFVNTCQSKKGVFVVLILLFGGASLYLVVCAIIIYEIKMQSYAWNVNKTKNHIKVLKHTIVQNIFRFLFLAIAPAIVLRNTFLPSEADTINITLFANAMFTAAPIPCAIVILTQNTTYRNFLLSRIYCFNRRAPSSSDSGSSRSSAPSTVFRQTTVL</sequence>
<feature type="region of interest" description="Disordered" evidence="1">
    <location>
        <begin position="329"/>
        <end position="352"/>
    </location>
</feature>
<dbReference type="WBParaSite" id="Csp11.Scaffold629.g7616.t2">
    <property type="protein sequence ID" value="Csp11.Scaffold629.g7616.t2"/>
    <property type="gene ID" value="Csp11.Scaffold629.g7616"/>
</dbReference>
<feature type="transmembrane region" description="Helical" evidence="2">
    <location>
        <begin position="59"/>
        <end position="82"/>
    </location>
</feature>
<feature type="compositionally biased region" description="Low complexity" evidence="1">
    <location>
        <begin position="329"/>
        <end position="343"/>
    </location>
</feature>
<dbReference type="InterPro" id="IPR019422">
    <property type="entry name" value="7TM_GPCR_serpentine_rcpt_Srh"/>
</dbReference>
<evidence type="ECO:0000313" key="3">
    <source>
        <dbReference type="Proteomes" id="UP000095282"/>
    </source>
</evidence>
<dbReference type="PANTHER" id="PTHR45830:SF14">
    <property type="entry name" value="SERPENTINE RECEPTOR, CLASS T"/>
    <property type="match status" value="1"/>
</dbReference>
<protein>
    <submittedName>
        <fullName evidence="4">Serpentine Receptor, class H</fullName>
    </submittedName>
</protein>
<dbReference type="Proteomes" id="UP000095282">
    <property type="component" value="Unplaced"/>
</dbReference>
<feature type="transmembrane region" description="Helical" evidence="2">
    <location>
        <begin position="145"/>
        <end position="165"/>
    </location>
</feature>
<keyword evidence="3" id="KW-1185">Reference proteome</keyword>
<feature type="transmembrane region" description="Helical" evidence="2">
    <location>
        <begin position="102"/>
        <end position="124"/>
    </location>
</feature>
<feature type="transmembrane region" description="Helical" evidence="2">
    <location>
        <begin position="285"/>
        <end position="307"/>
    </location>
</feature>
<dbReference type="PANTHER" id="PTHR45830">
    <property type="entry name" value="SERPENTINE RECEPTOR, CLASS I"/>
    <property type="match status" value="1"/>
</dbReference>
<reference evidence="4" key="1">
    <citation type="submission" date="2016-11" db="UniProtKB">
        <authorList>
            <consortium name="WormBaseParasite"/>
        </authorList>
    </citation>
    <scope>IDENTIFICATION</scope>
</reference>